<feature type="transmembrane region" description="Helical" evidence="8">
    <location>
        <begin position="656"/>
        <end position="682"/>
    </location>
</feature>
<dbReference type="Pfam" id="PF14558">
    <property type="entry name" value="TRP_N"/>
    <property type="match status" value="1"/>
</dbReference>
<evidence type="ECO:0000256" key="9">
    <source>
        <dbReference type="SAM" id="SignalP"/>
    </source>
</evidence>
<dbReference type="GO" id="GO:0055085">
    <property type="term" value="P:transmembrane transport"/>
    <property type="evidence" value="ECO:0007669"/>
    <property type="project" value="TreeGrafter"/>
</dbReference>
<evidence type="ECO:0000313" key="11">
    <source>
        <dbReference type="EMBL" id="EOA91126.1"/>
    </source>
</evidence>
<gene>
    <name evidence="11" type="ORF">SETTUDRAFT_101713</name>
</gene>
<dbReference type="HOGENOM" id="CLU_009253_0_0_1"/>
<dbReference type="SMART" id="SM01320">
    <property type="entry name" value="TRP_N"/>
    <property type="match status" value="1"/>
</dbReference>
<dbReference type="InterPro" id="IPR032800">
    <property type="entry name" value="TRP_N"/>
</dbReference>
<sequence>MRMQEYASFLVAISLSVFLFASISVAHEVEYVPASINGVRVRVRDDRQPSLYTTDYGDCLGESAINVTRFDAAYYRDNMTIVFHLAGETALTQDDIMMNIGVFAYGESRFDLTFDPCNANMWSACPVRARVPIEAAGVIPISQEDVAGIPEVALGIPDFEGQAVLRVFLNSTQREIGCFAAQITNGCSFQQQAAVSTMLGGFTLLAVVSSFATAAYGSDILDMRRHYAHSMSVSVVVGVWQHIFYSGALSMNWPSVLVAFWSNYAWAGGMIYYEPMQNMINDFIGSNKGNTSHVGAAGTGESNPHIGGGIDIHQIYTRKAVPGQVQLQTAALAKRHLVDASTGFKYYGLPLKPGLPLPGNYSGFAGTLATQRIPASNAFMTGLLWLLVLMSCAVVCILGLKAGVECLSSVRIVRQDRITYFRQHYRAYIAGVLLRMVLMSFFMMAFLAMFQFSYLALSGPVAVACVVFVAVVFGVGSVAAYACFSRLRLGKYVSEPDRLNVAKRRLFRMIPWCSISRDSERPRSEDNVYLCSMPWWRIHATAECTWMHSDEGYTAKFGWLASRYRRRRWWFFVVWLFYEFFRAGFLAGASSEPMVQVFGLLAIEAIAFVMFMVLRPFEGQRLNAMGVYLLGFSKVSTTALSAALDARFGLGRIPATVIGIVIIVIQGLLTVALMVLVLIGAASSYMSVVRNRTEIRPRSWNPSREKYFGHMESAEQDVGRPSPRRVSVHSMPEVPRAPYFEVKQVKRMAKIEDEDDEFMEEIKREPLANQLHGRPGQGSRRGSVQSRASSSSFPRAARLHRASWSTQDYHDATGRRRDRALSSTSTSTRLGEDTEMKPSTSASGASRRTDTPVMGHGESRAASRLTCMSRASWRPRLEASMREEDVASPRR</sequence>
<dbReference type="Pfam" id="PF06011">
    <property type="entry name" value="TRP"/>
    <property type="match status" value="1"/>
</dbReference>
<proteinExistence type="inferred from homology"/>
<feature type="compositionally biased region" description="Polar residues" evidence="7">
    <location>
        <begin position="837"/>
        <end position="846"/>
    </location>
</feature>
<reference evidence="11 12" key="2">
    <citation type="journal article" date="2013" name="PLoS Genet.">
        <title>Comparative genome structure, secondary metabolite, and effector coding capacity across Cochliobolus pathogens.</title>
        <authorList>
            <person name="Condon B.J."/>
            <person name="Leng Y."/>
            <person name="Wu D."/>
            <person name="Bushley K.E."/>
            <person name="Ohm R.A."/>
            <person name="Otillar R."/>
            <person name="Martin J."/>
            <person name="Schackwitz W."/>
            <person name="Grimwood J."/>
            <person name="MohdZainudin N."/>
            <person name="Xue C."/>
            <person name="Wang R."/>
            <person name="Manning V.A."/>
            <person name="Dhillon B."/>
            <person name="Tu Z.J."/>
            <person name="Steffenson B.J."/>
            <person name="Salamov A."/>
            <person name="Sun H."/>
            <person name="Lowry S."/>
            <person name="LaButti K."/>
            <person name="Han J."/>
            <person name="Copeland A."/>
            <person name="Lindquist E."/>
            <person name="Barry K."/>
            <person name="Schmutz J."/>
            <person name="Baker S.E."/>
            <person name="Ciuffetti L.M."/>
            <person name="Grigoriev I.V."/>
            <person name="Zhong S."/>
            <person name="Turgeon B.G."/>
        </authorList>
    </citation>
    <scope>NUCLEOTIDE SEQUENCE [LARGE SCALE GENOMIC DNA]</scope>
    <source>
        <strain evidence="12">28A</strain>
    </source>
</reference>
<feature type="compositionally biased region" description="Low complexity" evidence="7">
    <location>
        <begin position="773"/>
        <end position="796"/>
    </location>
</feature>
<dbReference type="AlphaFoldDB" id="R0J333"/>
<dbReference type="EMBL" id="KB908482">
    <property type="protein sequence ID" value="EOA91126.1"/>
    <property type="molecule type" value="Genomic_DNA"/>
</dbReference>
<evidence type="ECO:0000256" key="7">
    <source>
        <dbReference type="SAM" id="MobiDB-lite"/>
    </source>
</evidence>
<evidence type="ECO:0000256" key="8">
    <source>
        <dbReference type="SAM" id="Phobius"/>
    </source>
</evidence>
<dbReference type="Proteomes" id="UP000016935">
    <property type="component" value="Unassembled WGS sequence"/>
</dbReference>
<feature type="compositionally biased region" description="Basic and acidic residues" evidence="7">
    <location>
        <begin position="875"/>
        <end position="891"/>
    </location>
</feature>
<accession>R0J333</accession>
<feature type="transmembrane region" description="Helical" evidence="8">
    <location>
        <begin position="595"/>
        <end position="614"/>
    </location>
</feature>
<feature type="domain" description="ML-like" evidence="10">
    <location>
        <begin position="49"/>
        <end position="190"/>
    </location>
</feature>
<keyword evidence="12" id="KW-1185">Reference proteome</keyword>
<feature type="transmembrane region" description="Helical" evidence="8">
    <location>
        <begin position="569"/>
        <end position="589"/>
    </location>
</feature>
<evidence type="ECO:0000256" key="4">
    <source>
        <dbReference type="ARBA" id="ARBA00022729"/>
    </source>
</evidence>
<dbReference type="OrthoDB" id="5377623at2759"/>
<evidence type="ECO:0000256" key="3">
    <source>
        <dbReference type="ARBA" id="ARBA00022692"/>
    </source>
</evidence>
<feature type="region of interest" description="Disordered" evidence="7">
    <location>
        <begin position="711"/>
        <end position="730"/>
    </location>
</feature>
<keyword evidence="3 8" id="KW-0812">Transmembrane</keyword>
<dbReference type="GO" id="GO:0016020">
    <property type="term" value="C:membrane"/>
    <property type="evidence" value="ECO:0007669"/>
    <property type="project" value="UniProtKB-SubCell"/>
</dbReference>
<evidence type="ECO:0000259" key="10">
    <source>
        <dbReference type="SMART" id="SM01320"/>
    </source>
</evidence>
<dbReference type="eggNOG" id="ENOG502R5MY">
    <property type="taxonomic scope" value="Eukaryota"/>
</dbReference>
<keyword evidence="4 9" id="KW-0732">Signal</keyword>
<keyword evidence="6 8" id="KW-0472">Membrane</keyword>
<dbReference type="InterPro" id="IPR010308">
    <property type="entry name" value="TRP_C"/>
</dbReference>
<evidence type="ECO:0000256" key="2">
    <source>
        <dbReference type="ARBA" id="ARBA00010642"/>
    </source>
</evidence>
<feature type="region of interest" description="Disordered" evidence="7">
    <location>
        <begin position="765"/>
        <end position="891"/>
    </location>
</feature>
<dbReference type="PANTHER" id="PTHR31145">
    <property type="entry name" value="INTEGRAL MEMBRANE PROTEIN (AFU_ORTHOLOGUE AFUA_7G01610)"/>
    <property type="match status" value="1"/>
</dbReference>
<feature type="transmembrane region" description="Helical" evidence="8">
    <location>
        <begin position="626"/>
        <end position="644"/>
    </location>
</feature>
<dbReference type="GO" id="GO:0009272">
    <property type="term" value="P:fungal-type cell wall biogenesis"/>
    <property type="evidence" value="ECO:0007669"/>
    <property type="project" value="TreeGrafter"/>
</dbReference>
<feature type="transmembrane region" description="Helical" evidence="8">
    <location>
        <begin position="425"/>
        <end position="449"/>
    </location>
</feature>
<comment type="subcellular location">
    <subcellularLocation>
        <location evidence="1">Membrane</location>
        <topology evidence="1">Multi-pass membrane protein</topology>
    </subcellularLocation>
</comment>
<evidence type="ECO:0000256" key="6">
    <source>
        <dbReference type="ARBA" id="ARBA00023136"/>
    </source>
</evidence>
<evidence type="ECO:0000256" key="5">
    <source>
        <dbReference type="ARBA" id="ARBA00022989"/>
    </source>
</evidence>
<comment type="similarity">
    <text evidence="2">Belongs to the transient receptor potential (TRP) ion channel family.</text>
</comment>
<feature type="signal peptide" evidence="9">
    <location>
        <begin position="1"/>
        <end position="26"/>
    </location>
</feature>
<feature type="transmembrane region" description="Helical" evidence="8">
    <location>
        <begin position="461"/>
        <end position="484"/>
    </location>
</feature>
<dbReference type="InterPro" id="IPR040241">
    <property type="entry name" value="TRP_Flc/Pkd2-like"/>
</dbReference>
<dbReference type="PANTHER" id="PTHR31145:SF7">
    <property type="entry name" value="TRP-LIKE ION CHANNEL"/>
    <property type="match status" value="1"/>
</dbReference>
<feature type="transmembrane region" description="Helical" evidence="8">
    <location>
        <begin position="383"/>
        <end position="404"/>
    </location>
</feature>
<evidence type="ECO:0000256" key="1">
    <source>
        <dbReference type="ARBA" id="ARBA00004141"/>
    </source>
</evidence>
<protein>
    <recommendedName>
        <fullName evidence="10">ML-like domain-containing protein</fullName>
    </recommendedName>
</protein>
<keyword evidence="5 8" id="KW-1133">Transmembrane helix</keyword>
<name>R0J333_EXST2</name>
<evidence type="ECO:0000313" key="12">
    <source>
        <dbReference type="Proteomes" id="UP000016935"/>
    </source>
</evidence>
<organism evidence="11 12">
    <name type="scientific">Exserohilum turcicum (strain 28A)</name>
    <name type="common">Northern leaf blight fungus</name>
    <name type="synonym">Setosphaeria turcica</name>
    <dbReference type="NCBI Taxonomy" id="671987"/>
    <lineage>
        <taxon>Eukaryota</taxon>
        <taxon>Fungi</taxon>
        <taxon>Dikarya</taxon>
        <taxon>Ascomycota</taxon>
        <taxon>Pezizomycotina</taxon>
        <taxon>Dothideomycetes</taxon>
        <taxon>Pleosporomycetidae</taxon>
        <taxon>Pleosporales</taxon>
        <taxon>Pleosporineae</taxon>
        <taxon>Pleosporaceae</taxon>
        <taxon>Exserohilum</taxon>
    </lineage>
</organism>
<dbReference type="GeneID" id="19394878"/>
<reference evidence="11 12" key="1">
    <citation type="journal article" date="2012" name="PLoS Pathog.">
        <title>Diverse lifestyles and strategies of plant pathogenesis encoded in the genomes of eighteen Dothideomycetes fungi.</title>
        <authorList>
            <person name="Ohm R.A."/>
            <person name="Feau N."/>
            <person name="Henrissat B."/>
            <person name="Schoch C.L."/>
            <person name="Horwitz B.A."/>
            <person name="Barry K.W."/>
            <person name="Condon B.J."/>
            <person name="Copeland A.C."/>
            <person name="Dhillon B."/>
            <person name="Glaser F."/>
            <person name="Hesse C.N."/>
            <person name="Kosti I."/>
            <person name="LaButti K."/>
            <person name="Lindquist E.A."/>
            <person name="Lucas S."/>
            <person name="Salamov A.A."/>
            <person name="Bradshaw R.E."/>
            <person name="Ciuffetti L."/>
            <person name="Hamelin R.C."/>
            <person name="Kema G.H.J."/>
            <person name="Lawrence C."/>
            <person name="Scott J.A."/>
            <person name="Spatafora J.W."/>
            <person name="Turgeon B.G."/>
            <person name="de Wit P.J.G.M."/>
            <person name="Zhong S."/>
            <person name="Goodwin S.B."/>
            <person name="Grigoriev I.V."/>
        </authorList>
    </citation>
    <scope>NUCLEOTIDE SEQUENCE [LARGE SCALE GENOMIC DNA]</scope>
    <source>
        <strain evidence="12">28A</strain>
    </source>
</reference>
<dbReference type="RefSeq" id="XP_008021766.1">
    <property type="nucleotide sequence ID" value="XM_008023575.1"/>
</dbReference>
<dbReference type="STRING" id="671987.R0J333"/>
<feature type="chain" id="PRO_5004353344" description="ML-like domain-containing protein" evidence="9">
    <location>
        <begin position="27"/>
        <end position="891"/>
    </location>
</feature>